<keyword evidence="1" id="KW-0808">Transferase</keyword>
<dbReference type="EMBL" id="JAIEZQ010000002">
    <property type="protein sequence ID" value="MBY9075273.1"/>
    <property type="molecule type" value="Genomic_DNA"/>
</dbReference>
<dbReference type="PANTHER" id="PTHR43861:SF3">
    <property type="entry name" value="PUTATIVE (AFU_ORTHOLOGUE AFUA_2G14390)-RELATED"/>
    <property type="match status" value="1"/>
</dbReference>
<keyword evidence="3" id="KW-0489">Methyltransferase</keyword>
<dbReference type="SUPFAM" id="SSF53335">
    <property type="entry name" value="S-adenosyl-L-methionine-dependent methyltransferases"/>
    <property type="match status" value="1"/>
</dbReference>
<reference evidence="3 4" key="1">
    <citation type="submission" date="2021-08" db="EMBL/GenBank/DDBJ databases">
        <title>Nocardioides bacterium WL0053 sp. nov., isolated from the sediment.</title>
        <authorList>
            <person name="Wang L."/>
            <person name="Zhang D."/>
            <person name="Zhang A."/>
        </authorList>
    </citation>
    <scope>NUCLEOTIDE SEQUENCE [LARGE SCALE GENOMIC DNA]</scope>
    <source>
        <strain evidence="3 4">WL0053</strain>
    </source>
</reference>
<dbReference type="InterPro" id="IPR029063">
    <property type="entry name" value="SAM-dependent_MTases_sf"/>
</dbReference>
<proteinExistence type="predicted"/>
<comment type="caution">
    <text evidence="3">The sequence shown here is derived from an EMBL/GenBank/DDBJ whole genome shotgun (WGS) entry which is preliminary data.</text>
</comment>
<dbReference type="RefSeq" id="WP_221025040.1">
    <property type="nucleotide sequence ID" value="NZ_JAIEZQ010000002.1"/>
</dbReference>
<dbReference type="GO" id="GO:0008168">
    <property type="term" value="F:methyltransferase activity"/>
    <property type="evidence" value="ECO:0007669"/>
    <property type="project" value="UniProtKB-KW"/>
</dbReference>
<dbReference type="CDD" id="cd02440">
    <property type="entry name" value="AdoMet_MTases"/>
    <property type="match status" value="1"/>
</dbReference>
<keyword evidence="4" id="KW-1185">Reference proteome</keyword>
<evidence type="ECO:0000313" key="4">
    <source>
        <dbReference type="Proteomes" id="UP000754710"/>
    </source>
</evidence>
<organism evidence="3 4">
    <name type="scientific">Nocardioides jiangsuensis</name>
    <dbReference type="NCBI Taxonomy" id="2866161"/>
    <lineage>
        <taxon>Bacteria</taxon>
        <taxon>Bacillati</taxon>
        <taxon>Actinomycetota</taxon>
        <taxon>Actinomycetes</taxon>
        <taxon>Propionibacteriales</taxon>
        <taxon>Nocardioidaceae</taxon>
        <taxon>Nocardioides</taxon>
    </lineage>
</organism>
<name>A0ABS7RJP5_9ACTN</name>
<protein>
    <submittedName>
        <fullName evidence="3">Class I SAM-dependent methyltransferase</fullName>
    </submittedName>
</protein>
<feature type="domain" description="Methyltransferase" evidence="2">
    <location>
        <begin position="38"/>
        <end position="133"/>
    </location>
</feature>
<evidence type="ECO:0000313" key="3">
    <source>
        <dbReference type="EMBL" id="MBY9075273.1"/>
    </source>
</evidence>
<dbReference type="PANTHER" id="PTHR43861">
    <property type="entry name" value="TRANS-ACONITATE 2-METHYLTRANSFERASE-RELATED"/>
    <property type="match status" value="1"/>
</dbReference>
<sequence>MDAHEWDRRYADSELVWSATPNQFVAEDLAGLKPGRALDVATGEGRNALWLAEQGWDVAAVDFSMAGLDKARTLQARHERGRDLHVDWVHADVLEYDPGERRFDLVVLAYLQLPAEQRRTAVRRAFSALDDDGTFFLVAHDSSNLTEGTGGPQDATVLFTAEEVLGDLDGERFEVERAERVTRSVVPAADPNHEHEGEPARTAYDCLVRLRKPPAL</sequence>
<dbReference type="Proteomes" id="UP000754710">
    <property type="component" value="Unassembled WGS sequence"/>
</dbReference>
<dbReference type="Pfam" id="PF13649">
    <property type="entry name" value="Methyltransf_25"/>
    <property type="match status" value="1"/>
</dbReference>
<dbReference type="Gene3D" id="3.40.50.150">
    <property type="entry name" value="Vaccinia Virus protein VP39"/>
    <property type="match status" value="1"/>
</dbReference>
<dbReference type="GO" id="GO:0032259">
    <property type="term" value="P:methylation"/>
    <property type="evidence" value="ECO:0007669"/>
    <property type="project" value="UniProtKB-KW"/>
</dbReference>
<accession>A0ABS7RJP5</accession>
<evidence type="ECO:0000256" key="1">
    <source>
        <dbReference type="ARBA" id="ARBA00022679"/>
    </source>
</evidence>
<evidence type="ECO:0000259" key="2">
    <source>
        <dbReference type="Pfam" id="PF13649"/>
    </source>
</evidence>
<gene>
    <name evidence="3" type="ORF">K1X13_10630</name>
</gene>
<dbReference type="InterPro" id="IPR041698">
    <property type="entry name" value="Methyltransf_25"/>
</dbReference>